<dbReference type="SUPFAM" id="SSF56672">
    <property type="entry name" value="DNA/RNA polymerases"/>
    <property type="match status" value="1"/>
</dbReference>
<dbReference type="OrthoDB" id="9806424at2"/>
<evidence type="ECO:0000256" key="10">
    <source>
        <dbReference type="ARBA" id="ARBA00022801"/>
    </source>
</evidence>
<evidence type="ECO:0000256" key="7">
    <source>
        <dbReference type="ARBA" id="ARBA00022705"/>
    </source>
</evidence>
<comment type="catalytic activity">
    <reaction evidence="15 17">
        <text>DNA(n) + a 2'-deoxyribonucleoside 5'-triphosphate = DNA(n+1) + diphosphate</text>
        <dbReference type="Rhea" id="RHEA:22508"/>
        <dbReference type="Rhea" id="RHEA-COMP:17339"/>
        <dbReference type="Rhea" id="RHEA-COMP:17340"/>
        <dbReference type="ChEBI" id="CHEBI:33019"/>
        <dbReference type="ChEBI" id="CHEBI:61560"/>
        <dbReference type="ChEBI" id="CHEBI:173112"/>
        <dbReference type="EC" id="2.7.7.7"/>
    </reaction>
</comment>
<gene>
    <name evidence="17" type="primary">polA</name>
    <name evidence="22" type="ORF">DOO78_15140</name>
</gene>
<feature type="domain" description="3'-5' exonuclease" evidence="19">
    <location>
        <begin position="369"/>
        <end position="570"/>
    </location>
</feature>
<dbReference type="InterPro" id="IPR002421">
    <property type="entry name" value="5-3_exonuclease"/>
</dbReference>
<evidence type="ECO:0000256" key="2">
    <source>
        <dbReference type="ARBA" id="ARBA00011541"/>
    </source>
</evidence>
<dbReference type="Pfam" id="PF01367">
    <property type="entry name" value="5_3_exonuc"/>
    <property type="match status" value="1"/>
</dbReference>
<dbReference type="FunFam" id="1.20.1060.10:FF:000001">
    <property type="entry name" value="DNA polymerase I"/>
    <property type="match status" value="1"/>
</dbReference>
<dbReference type="InterPro" id="IPR020045">
    <property type="entry name" value="DNA_polI_H3TH"/>
</dbReference>
<name>A0A327M6E1_9PROT</name>
<feature type="compositionally biased region" description="Low complexity" evidence="18">
    <location>
        <begin position="7"/>
        <end position="28"/>
    </location>
</feature>
<dbReference type="InterPro" id="IPR036279">
    <property type="entry name" value="5-3_exonuclease_C_sf"/>
</dbReference>
<dbReference type="GO" id="GO:0003887">
    <property type="term" value="F:DNA-directed DNA polymerase activity"/>
    <property type="evidence" value="ECO:0007669"/>
    <property type="project" value="UniProtKB-UniRule"/>
</dbReference>
<dbReference type="Gene3D" id="1.10.150.20">
    <property type="entry name" value="5' to 3' exonuclease, C-terminal subdomain"/>
    <property type="match status" value="2"/>
</dbReference>
<comment type="similarity">
    <text evidence="1 17">Belongs to the DNA polymerase type-A family.</text>
</comment>
<dbReference type="CDD" id="cd08637">
    <property type="entry name" value="DNA_pol_A_pol_I_C"/>
    <property type="match status" value="1"/>
</dbReference>
<keyword evidence="12 17" id="KW-0239">DNA-directed DNA polymerase</keyword>
<dbReference type="RefSeq" id="WP_111470701.1">
    <property type="nucleotide sequence ID" value="NZ_QLIX01000011.1"/>
</dbReference>
<evidence type="ECO:0000256" key="14">
    <source>
        <dbReference type="ARBA" id="ARBA00023204"/>
    </source>
</evidence>
<evidence type="ECO:0000313" key="22">
    <source>
        <dbReference type="EMBL" id="RAI58067.1"/>
    </source>
</evidence>
<dbReference type="SUPFAM" id="SSF47807">
    <property type="entry name" value="5' to 3' exonuclease, C-terminal subdomain"/>
    <property type="match status" value="1"/>
</dbReference>
<evidence type="ECO:0000256" key="4">
    <source>
        <dbReference type="ARBA" id="ARBA00020311"/>
    </source>
</evidence>
<evidence type="ECO:0000256" key="13">
    <source>
        <dbReference type="ARBA" id="ARBA00023125"/>
    </source>
</evidence>
<dbReference type="GO" id="GO:0006261">
    <property type="term" value="P:DNA-templated DNA replication"/>
    <property type="evidence" value="ECO:0007669"/>
    <property type="project" value="UniProtKB-UniRule"/>
</dbReference>
<keyword evidence="7 17" id="KW-0235">DNA replication</keyword>
<dbReference type="AlphaFoldDB" id="A0A327M6E1"/>
<accession>A0A327M6E1</accession>
<dbReference type="GO" id="GO:0008409">
    <property type="term" value="F:5'-3' exonuclease activity"/>
    <property type="evidence" value="ECO:0007669"/>
    <property type="project" value="UniProtKB-UniRule"/>
</dbReference>
<dbReference type="SMART" id="SM00482">
    <property type="entry name" value="POLAc"/>
    <property type="match status" value="1"/>
</dbReference>
<dbReference type="CDD" id="cd09898">
    <property type="entry name" value="H3TH_53EXO"/>
    <property type="match status" value="1"/>
</dbReference>
<comment type="subunit">
    <text evidence="2">Single-chain monomer with multiple functions.</text>
</comment>
<evidence type="ECO:0000256" key="1">
    <source>
        <dbReference type="ARBA" id="ARBA00007705"/>
    </source>
</evidence>
<evidence type="ECO:0000256" key="18">
    <source>
        <dbReference type="SAM" id="MobiDB-lite"/>
    </source>
</evidence>
<dbReference type="PANTHER" id="PTHR10133:SF27">
    <property type="entry name" value="DNA POLYMERASE NU"/>
    <property type="match status" value="1"/>
</dbReference>
<evidence type="ECO:0000256" key="3">
    <source>
        <dbReference type="ARBA" id="ARBA00012417"/>
    </source>
</evidence>
<dbReference type="InterPro" id="IPR043502">
    <property type="entry name" value="DNA/RNA_pol_sf"/>
</dbReference>
<dbReference type="InterPro" id="IPR029060">
    <property type="entry name" value="PIN-like_dom_sf"/>
</dbReference>
<dbReference type="GO" id="GO:0003677">
    <property type="term" value="F:DNA binding"/>
    <property type="evidence" value="ECO:0007669"/>
    <property type="project" value="UniProtKB-UniRule"/>
</dbReference>
<feature type="region of interest" description="Disordered" evidence="18">
    <location>
        <begin position="1"/>
        <end position="28"/>
    </location>
</feature>
<evidence type="ECO:0000256" key="17">
    <source>
        <dbReference type="RuleBase" id="RU004460"/>
    </source>
</evidence>
<comment type="function">
    <text evidence="17">In addition to polymerase activity, this DNA polymerase exhibits 3'-5' and 5'-3' exonuclease activity.</text>
</comment>
<dbReference type="GO" id="GO:0006302">
    <property type="term" value="P:double-strand break repair"/>
    <property type="evidence" value="ECO:0007669"/>
    <property type="project" value="TreeGrafter"/>
</dbReference>
<evidence type="ECO:0000259" key="21">
    <source>
        <dbReference type="SMART" id="SM00482"/>
    </source>
</evidence>
<dbReference type="InterPro" id="IPR036397">
    <property type="entry name" value="RNaseH_sf"/>
</dbReference>
<dbReference type="Pfam" id="PF02739">
    <property type="entry name" value="5_3_exonuc_N"/>
    <property type="match status" value="1"/>
</dbReference>
<dbReference type="SMART" id="SM00474">
    <property type="entry name" value="35EXOc"/>
    <property type="match status" value="1"/>
</dbReference>
<dbReference type="Gene3D" id="1.20.1060.10">
    <property type="entry name" value="Taq DNA Polymerase, Chain T, domain 4"/>
    <property type="match status" value="1"/>
</dbReference>
<keyword evidence="13 17" id="KW-0238">DNA-binding</keyword>
<dbReference type="SMART" id="SM00475">
    <property type="entry name" value="53EXOc"/>
    <property type="match status" value="1"/>
</dbReference>
<dbReference type="EC" id="2.7.7.7" evidence="3 16"/>
<keyword evidence="9 17" id="KW-0227">DNA damage</keyword>
<dbReference type="InterPro" id="IPR001098">
    <property type="entry name" value="DNA-dir_DNA_pol_A_palm_dom"/>
</dbReference>
<dbReference type="PANTHER" id="PTHR10133">
    <property type="entry name" value="DNA POLYMERASE I"/>
    <property type="match status" value="1"/>
</dbReference>
<sequence>MTAITEDGAAPPEAEPAPAGDRPRGGALAGATAAAEAVPVTLPGARHLVLVDGSGYIFRAFHALPPMTRPDGTPVNAVYGFTQMLSRFLTDHRGSHLAVVFDASRTTFRNEIFPDYKAHRPDPPPELVPQFALIREATAAFGVACIEQQGFEADDMIAAYARQFTAEGGEVTIVSSDKDLMQLVRPGVQMLDPIKQKPIREAEVEEKFGVPPAKVPDVQALAGDPTDNVPGVPGIGIKTAAQLITEYGDLETLLEKAGGIKQPKRREALVGHADKARLSKRLVTLDEAAPLTLPVEELAVRPPEPRTLAQFLQTQGFRSVLARMGLGEAAGDAGSRARNSAVAAHAAAAAATRAAPAEPDAGKAPFGPYETVTTLAALEPWIAEARAAGLVALDTETDSLNALRARLVGICLATAPGRACYIPLRHVAPGNPQADMLSEPVAAPEQIPFDQAIEALRPLLTDRSVLKLLQNAKYDLEVLCRAENGGIAVTPVDDTMLISYALEAGRHGHGMDELSVLHLGHKPMGFDEVTGTGRARISFDRVPLDKATAYAAEDADVTLRLWQVLRPRLLPEGALALYEQVERRMVAVLRDMELAGIKVDGAELARIGEDFSGRMAALEQEIHGLAGRPFNVGSPKQLGEILFDEMKLPGGKRSKASGAWGTDASVLEELAVQGVPLARKVLDWRQLSKLKSTYVDGLTAAIDPRDGRVHTDFAMAVAATGRLSSTEPNLQNIPIRTEEGARIRRAFVAEAGHLLLSADYSQIELRLLAHLADVPALREAFEKGEDIHARTAADIFRLAPGTVDREARRRAKTINFGIIYGMSAFGLASRLGIPPVEARGIIDAYFGQYPGIRDAMERLKEKARLQGYVSTSFGRKLWIPDIGARDMVRRAGAERAAINAPFQGGAAEIIKRAMVRVPGALREAGLSGRMLLQVHDELVFEVPEAEVEATAALVRAVMEGVVTLRVPLAVEVGTGRSWAEAH</sequence>
<keyword evidence="5 17" id="KW-0808">Transferase</keyword>
<dbReference type="InterPro" id="IPR012337">
    <property type="entry name" value="RNaseH-like_sf"/>
</dbReference>
<dbReference type="FunFam" id="1.10.150.20:FF:000002">
    <property type="entry name" value="DNA polymerase I"/>
    <property type="match status" value="1"/>
</dbReference>
<evidence type="ECO:0000259" key="19">
    <source>
        <dbReference type="SMART" id="SM00474"/>
    </source>
</evidence>
<dbReference type="NCBIfam" id="NF004397">
    <property type="entry name" value="PRK05755.1"/>
    <property type="match status" value="1"/>
</dbReference>
<dbReference type="InterPro" id="IPR020046">
    <property type="entry name" value="5-3_exonucl_a-hlix_arch_N"/>
</dbReference>
<evidence type="ECO:0000256" key="9">
    <source>
        <dbReference type="ARBA" id="ARBA00022763"/>
    </source>
</evidence>
<dbReference type="PRINTS" id="PR00868">
    <property type="entry name" value="DNAPOLI"/>
</dbReference>
<protein>
    <recommendedName>
        <fullName evidence="4 16">DNA polymerase I</fullName>
        <ecNumber evidence="3 16">2.7.7.7</ecNumber>
    </recommendedName>
</protein>
<dbReference type="Gene3D" id="3.30.420.10">
    <property type="entry name" value="Ribonuclease H-like superfamily/Ribonuclease H"/>
    <property type="match status" value="1"/>
</dbReference>
<dbReference type="EMBL" id="QLIX01000011">
    <property type="protein sequence ID" value="RAI58067.1"/>
    <property type="molecule type" value="Genomic_DNA"/>
</dbReference>
<dbReference type="FunFam" id="3.40.50.1010:FF:000001">
    <property type="entry name" value="DNA polymerase I"/>
    <property type="match status" value="1"/>
</dbReference>
<organism evidence="22 23">
    <name type="scientific">Roseicella frigidaeris</name>
    <dbReference type="NCBI Taxonomy" id="2230885"/>
    <lineage>
        <taxon>Bacteria</taxon>
        <taxon>Pseudomonadati</taxon>
        <taxon>Pseudomonadota</taxon>
        <taxon>Alphaproteobacteria</taxon>
        <taxon>Acetobacterales</taxon>
        <taxon>Roseomonadaceae</taxon>
        <taxon>Roseicella</taxon>
    </lineage>
</organism>
<evidence type="ECO:0000313" key="23">
    <source>
        <dbReference type="Proteomes" id="UP000249065"/>
    </source>
</evidence>
<evidence type="ECO:0000259" key="20">
    <source>
        <dbReference type="SMART" id="SM00475"/>
    </source>
</evidence>
<feature type="domain" description="5'-3' exonuclease" evidence="20">
    <location>
        <begin position="46"/>
        <end position="301"/>
    </location>
</feature>
<reference evidence="23" key="1">
    <citation type="submission" date="2018-06" db="EMBL/GenBank/DDBJ databases">
        <authorList>
            <person name="Khan S.A."/>
        </authorList>
    </citation>
    <scope>NUCLEOTIDE SEQUENCE [LARGE SCALE GENOMIC DNA]</scope>
    <source>
        <strain evidence="23">DB-1506</strain>
    </source>
</reference>
<dbReference type="FunFam" id="1.10.150.20:FF:000003">
    <property type="entry name" value="DNA polymerase I"/>
    <property type="match status" value="1"/>
</dbReference>
<dbReference type="Gene3D" id="3.40.50.1010">
    <property type="entry name" value="5'-nuclease"/>
    <property type="match status" value="1"/>
</dbReference>
<evidence type="ECO:0000256" key="8">
    <source>
        <dbReference type="ARBA" id="ARBA00022722"/>
    </source>
</evidence>
<dbReference type="CDD" id="cd09859">
    <property type="entry name" value="PIN_53EXO"/>
    <property type="match status" value="1"/>
</dbReference>
<dbReference type="Pfam" id="PF01612">
    <property type="entry name" value="DNA_pol_A_exo1"/>
    <property type="match status" value="1"/>
</dbReference>
<dbReference type="InterPro" id="IPR002298">
    <property type="entry name" value="DNA_polymerase_A"/>
</dbReference>
<keyword evidence="14 17" id="KW-0234">DNA repair</keyword>
<dbReference type="InterPro" id="IPR002562">
    <property type="entry name" value="3'-5'_exonuclease_dom"/>
</dbReference>
<dbReference type="SMART" id="SM00279">
    <property type="entry name" value="HhH2"/>
    <property type="match status" value="1"/>
</dbReference>
<evidence type="ECO:0000256" key="15">
    <source>
        <dbReference type="ARBA" id="ARBA00049244"/>
    </source>
</evidence>
<dbReference type="SUPFAM" id="SSF88723">
    <property type="entry name" value="PIN domain-like"/>
    <property type="match status" value="1"/>
</dbReference>
<evidence type="ECO:0000256" key="5">
    <source>
        <dbReference type="ARBA" id="ARBA00022679"/>
    </source>
</evidence>
<dbReference type="SUPFAM" id="SSF53098">
    <property type="entry name" value="Ribonuclease H-like"/>
    <property type="match status" value="1"/>
</dbReference>
<keyword evidence="8" id="KW-0540">Nuclease</keyword>
<keyword evidence="10 17" id="KW-0378">Hydrolase</keyword>
<dbReference type="GO" id="GO:0008408">
    <property type="term" value="F:3'-5' exonuclease activity"/>
    <property type="evidence" value="ECO:0007669"/>
    <property type="project" value="UniProtKB-UniRule"/>
</dbReference>
<comment type="caution">
    <text evidence="22">The sequence shown here is derived from an EMBL/GenBank/DDBJ whole genome shotgun (WGS) entry which is preliminary data.</text>
</comment>
<dbReference type="Gene3D" id="3.30.70.370">
    <property type="match status" value="1"/>
</dbReference>
<feature type="domain" description="DNA-directed DNA polymerase family A palm" evidence="21">
    <location>
        <begin position="740"/>
        <end position="946"/>
    </location>
</feature>
<dbReference type="InterPro" id="IPR008918">
    <property type="entry name" value="HhH2"/>
</dbReference>
<evidence type="ECO:0000256" key="6">
    <source>
        <dbReference type="ARBA" id="ARBA00022695"/>
    </source>
</evidence>
<dbReference type="PROSITE" id="PS00447">
    <property type="entry name" value="DNA_POLYMERASE_A"/>
    <property type="match status" value="1"/>
</dbReference>
<evidence type="ECO:0000256" key="16">
    <source>
        <dbReference type="NCBIfam" id="TIGR00593"/>
    </source>
</evidence>
<dbReference type="CDD" id="cd06139">
    <property type="entry name" value="DNA_polA_I_Ecoli_like_exo"/>
    <property type="match status" value="1"/>
</dbReference>
<proteinExistence type="inferred from homology"/>
<evidence type="ECO:0000256" key="11">
    <source>
        <dbReference type="ARBA" id="ARBA00022839"/>
    </source>
</evidence>
<keyword evidence="11 17" id="KW-0269">Exonuclease</keyword>
<keyword evidence="6 17" id="KW-0548">Nucleotidyltransferase</keyword>
<dbReference type="Pfam" id="PF00476">
    <property type="entry name" value="DNA_pol_A"/>
    <property type="match status" value="1"/>
</dbReference>
<dbReference type="InterPro" id="IPR018320">
    <property type="entry name" value="DNA_polymerase_1"/>
</dbReference>
<keyword evidence="23" id="KW-1185">Reference proteome</keyword>
<evidence type="ECO:0000256" key="12">
    <source>
        <dbReference type="ARBA" id="ARBA00022932"/>
    </source>
</evidence>
<dbReference type="NCBIfam" id="TIGR00593">
    <property type="entry name" value="pola"/>
    <property type="match status" value="1"/>
</dbReference>
<dbReference type="InterPro" id="IPR019760">
    <property type="entry name" value="DNA-dir_DNA_pol_A_CS"/>
</dbReference>
<dbReference type="Proteomes" id="UP000249065">
    <property type="component" value="Unassembled WGS sequence"/>
</dbReference>